<dbReference type="InterPro" id="IPR002139">
    <property type="entry name" value="Ribo/fructo_kinase"/>
</dbReference>
<sequence length="363" mass="40449">MDKEKQILYHIRMNPFISQQELSSKVGLSRPAVANYIANLTRRGEIKGRGYILRDESSIVCIGGANTDRKARTNQKVRLYSSNPVKITEACGGVARNFAENLSRLGLYTSLMTCVGDDKEGDWLLHKTKSQGVDVSQVWVFPTERTGTFTTLLDINGESIVSMADMNIYEKITTSMFDERWSYIVASQAVFLDTNIPKESISYLIKRCSDENIPLYIDPVSPAKARKLPFRLDGVELLIPNREEAEILAEMKIDSIEDCQLACEKIRLRGVQKVIITLGDQGVYFFSPEESGHLPCFKTDVVDVTGAGDAFASCVIYGIMNEETLLNACRLGLAGAALTLQTEESISSFLKPEKLKEIVKEFS</sequence>
<dbReference type="Pfam" id="PF00294">
    <property type="entry name" value="PfkB"/>
    <property type="match status" value="1"/>
</dbReference>
<evidence type="ECO:0000313" key="5">
    <source>
        <dbReference type="EMBL" id="MDQ0199415.1"/>
    </source>
</evidence>
<dbReference type="PRINTS" id="PR00990">
    <property type="entry name" value="RIBOKINASE"/>
</dbReference>
<dbReference type="PANTHER" id="PTHR10584:SF166">
    <property type="entry name" value="RIBOKINASE"/>
    <property type="match status" value="1"/>
</dbReference>
<reference evidence="5 6" key="1">
    <citation type="submission" date="2023-07" db="EMBL/GenBank/DDBJ databases">
        <title>Genomic Encyclopedia of Type Strains, Phase IV (KMG-IV): sequencing the most valuable type-strain genomes for metagenomic binning, comparative biology and taxonomic classification.</title>
        <authorList>
            <person name="Goeker M."/>
        </authorList>
    </citation>
    <scope>NUCLEOTIDE SEQUENCE [LARGE SCALE GENOMIC DNA]</scope>
    <source>
        <strain evidence="5 6">DSM 27594</strain>
    </source>
</reference>
<evidence type="ECO:0000259" key="4">
    <source>
        <dbReference type="Pfam" id="PF00294"/>
    </source>
</evidence>
<dbReference type="SUPFAM" id="SSF53613">
    <property type="entry name" value="Ribokinase-like"/>
    <property type="match status" value="1"/>
</dbReference>
<evidence type="ECO:0000313" key="6">
    <source>
        <dbReference type="Proteomes" id="UP001224122"/>
    </source>
</evidence>
<dbReference type="InterPro" id="IPR036388">
    <property type="entry name" value="WH-like_DNA-bd_sf"/>
</dbReference>
<evidence type="ECO:0000256" key="2">
    <source>
        <dbReference type="ARBA" id="ARBA00022679"/>
    </source>
</evidence>
<protein>
    <submittedName>
        <fullName evidence="5">Pseudouridine kinase</fullName>
        <ecNumber evidence="5">2.7.1.83</ecNumber>
    </submittedName>
</protein>
<dbReference type="InterPro" id="IPR029056">
    <property type="entry name" value="Ribokinase-like"/>
</dbReference>
<proteinExistence type="inferred from homology"/>
<dbReference type="RefSeq" id="WP_307408306.1">
    <property type="nucleotide sequence ID" value="NZ_JAUSTW010000004.1"/>
</dbReference>
<dbReference type="SUPFAM" id="SSF46785">
    <property type="entry name" value="Winged helix' DNA-binding domain"/>
    <property type="match status" value="1"/>
</dbReference>
<dbReference type="InterPro" id="IPR036390">
    <property type="entry name" value="WH_DNA-bd_sf"/>
</dbReference>
<dbReference type="CDD" id="cd01941">
    <property type="entry name" value="YeiC_kinase_like"/>
    <property type="match status" value="1"/>
</dbReference>
<dbReference type="InterPro" id="IPR011611">
    <property type="entry name" value="PfkB_dom"/>
</dbReference>
<feature type="domain" description="Carbohydrate kinase PfkB" evidence="4">
    <location>
        <begin position="58"/>
        <end position="348"/>
    </location>
</feature>
<keyword evidence="6" id="KW-1185">Reference proteome</keyword>
<dbReference type="PROSITE" id="PS00583">
    <property type="entry name" value="PFKB_KINASES_1"/>
    <property type="match status" value="1"/>
</dbReference>
<comment type="similarity">
    <text evidence="1">Belongs to the carbohydrate kinase PfkB family.</text>
</comment>
<dbReference type="Proteomes" id="UP001224122">
    <property type="component" value="Unassembled WGS sequence"/>
</dbReference>
<accession>A0ABT9XV30</accession>
<dbReference type="EC" id="2.7.1.83" evidence="5"/>
<gene>
    <name evidence="5" type="ORF">J2S10_002597</name>
</gene>
<evidence type="ECO:0000256" key="1">
    <source>
        <dbReference type="ARBA" id="ARBA00010688"/>
    </source>
</evidence>
<comment type="caution">
    <text evidence="5">The sequence shown here is derived from an EMBL/GenBank/DDBJ whole genome shotgun (WGS) entry which is preliminary data.</text>
</comment>
<dbReference type="Pfam" id="PF13412">
    <property type="entry name" value="HTH_24"/>
    <property type="match status" value="1"/>
</dbReference>
<dbReference type="Gene3D" id="3.40.1190.20">
    <property type="match status" value="1"/>
</dbReference>
<dbReference type="InterPro" id="IPR002173">
    <property type="entry name" value="Carboh/pur_kinase_PfkB_CS"/>
</dbReference>
<dbReference type="PANTHER" id="PTHR10584">
    <property type="entry name" value="SUGAR KINASE"/>
    <property type="match status" value="1"/>
</dbReference>
<evidence type="ECO:0000256" key="3">
    <source>
        <dbReference type="ARBA" id="ARBA00022777"/>
    </source>
</evidence>
<organism evidence="5 6">
    <name type="scientific">Neobacillus ginsengisoli</name>
    <dbReference type="NCBI Taxonomy" id="904295"/>
    <lineage>
        <taxon>Bacteria</taxon>
        <taxon>Bacillati</taxon>
        <taxon>Bacillota</taxon>
        <taxon>Bacilli</taxon>
        <taxon>Bacillales</taxon>
        <taxon>Bacillaceae</taxon>
        <taxon>Neobacillus</taxon>
    </lineage>
</organism>
<keyword evidence="3 5" id="KW-0418">Kinase</keyword>
<keyword evidence="2 5" id="KW-0808">Transferase</keyword>
<name>A0ABT9XV30_9BACI</name>
<dbReference type="GO" id="GO:0050225">
    <property type="term" value="F:pseudouridine kinase activity"/>
    <property type="evidence" value="ECO:0007669"/>
    <property type="project" value="UniProtKB-EC"/>
</dbReference>
<dbReference type="Gene3D" id="1.10.10.10">
    <property type="entry name" value="Winged helix-like DNA-binding domain superfamily/Winged helix DNA-binding domain"/>
    <property type="match status" value="1"/>
</dbReference>
<dbReference type="EMBL" id="JAUSTW010000004">
    <property type="protein sequence ID" value="MDQ0199415.1"/>
    <property type="molecule type" value="Genomic_DNA"/>
</dbReference>